<dbReference type="PROSITE" id="PS50889">
    <property type="entry name" value="S4"/>
    <property type="match status" value="1"/>
</dbReference>
<dbReference type="eggNOG" id="COG1189">
    <property type="taxonomic scope" value="Bacteria"/>
</dbReference>
<dbReference type="GO" id="GO:0032259">
    <property type="term" value="P:methylation"/>
    <property type="evidence" value="ECO:0007669"/>
    <property type="project" value="UniProtKB-KW"/>
</dbReference>
<proteinExistence type="inferred from homology"/>
<dbReference type="GO" id="GO:0003723">
    <property type="term" value="F:RNA binding"/>
    <property type="evidence" value="ECO:0007669"/>
    <property type="project" value="UniProtKB-KW"/>
</dbReference>
<dbReference type="NCBIfam" id="TIGR00478">
    <property type="entry name" value="tly"/>
    <property type="match status" value="1"/>
</dbReference>
<evidence type="ECO:0000313" key="5">
    <source>
        <dbReference type="EMBL" id="EYF04066.1"/>
    </source>
</evidence>
<dbReference type="Pfam" id="PF01728">
    <property type="entry name" value="FtsJ"/>
    <property type="match status" value="1"/>
</dbReference>
<evidence type="ECO:0000256" key="2">
    <source>
        <dbReference type="ARBA" id="ARBA00029460"/>
    </source>
</evidence>
<dbReference type="RefSeq" id="WP_044244934.1">
    <property type="nucleotide sequence ID" value="NZ_ASRX01000039.1"/>
</dbReference>
<dbReference type="InterPro" id="IPR004538">
    <property type="entry name" value="Hemolysin_A/TlyA"/>
</dbReference>
<feature type="domain" description="RNA-binding S4" evidence="4">
    <location>
        <begin position="4"/>
        <end position="65"/>
    </location>
</feature>
<evidence type="ECO:0000313" key="6">
    <source>
        <dbReference type="Proteomes" id="UP000019678"/>
    </source>
</evidence>
<dbReference type="CDD" id="cd00165">
    <property type="entry name" value="S4"/>
    <property type="match status" value="1"/>
</dbReference>
<organism evidence="5 6">
    <name type="scientific">Chondromyces apiculatus DSM 436</name>
    <dbReference type="NCBI Taxonomy" id="1192034"/>
    <lineage>
        <taxon>Bacteria</taxon>
        <taxon>Pseudomonadati</taxon>
        <taxon>Myxococcota</taxon>
        <taxon>Polyangia</taxon>
        <taxon>Polyangiales</taxon>
        <taxon>Polyangiaceae</taxon>
        <taxon>Chondromyces</taxon>
    </lineage>
</organism>
<dbReference type="PIRSF" id="PIRSF005578">
    <property type="entry name" value="TlyA"/>
    <property type="match status" value="1"/>
</dbReference>
<keyword evidence="5" id="KW-0808">Transferase</keyword>
<dbReference type="Proteomes" id="UP000019678">
    <property type="component" value="Unassembled WGS sequence"/>
</dbReference>
<dbReference type="InterPro" id="IPR002877">
    <property type="entry name" value="RNA_MeTrfase_FtsJ_dom"/>
</dbReference>
<dbReference type="OrthoDB" id="9784736at2"/>
<keyword evidence="5" id="KW-0489">Methyltransferase</keyword>
<dbReference type="CDD" id="cd02440">
    <property type="entry name" value="AdoMet_MTases"/>
    <property type="match status" value="1"/>
</dbReference>
<dbReference type="PANTHER" id="PTHR32319:SF0">
    <property type="entry name" value="BACTERIAL HEMOLYSIN-LIKE PROTEIN"/>
    <property type="match status" value="1"/>
</dbReference>
<dbReference type="PANTHER" id="PTHR32319">
    <property type="entry name" value="BACTERIAL HEMOLYSIN-LIKE PROTEIN"/>
    <property type="match status" value="1"/>
</dbReference>
<keyword evidence="6" id="KW-1185">Reference proteome</keyword>
<dbReference type="InterPro" id="IPR036986">
    <property type="entry name" value="S4_RNA-bd_sf"/>
</dbReference>
<evidence type="ECO:0000256" key="3">
    <source>
        <dbReference type="PROSITE-ProRule" id="PRU00182"/>
    </source>
</evidence>
<dbReference type="STRING" id="1192034.CAP_4940"/>
<protein>
    <submittedName>
        <fullName evidence="5">RNA binding methyltransferase FtsJ like protein</fullName>
    </submittedName>
</protein>
<accession>A0A017T680</accession>
<comment type="caution">
    <text evidence="5">The sequence shown here is derived from an EMBL/GenBank/DDBJ whole genome shotgun (WGS) entry which is preliminary data.</text>
</comment>
<dbReference type="SUPFAM" id="SSF55174">
    <property type="entry name" value="Alpha-L RNA-binding motif"/>
    <property type="match status" value="1"/>
</dbReference>
<dbReference type="SMART" id="SM00363">
    <property type="entry name" value="S4"/>
    <property type="match status" value="1"/>
</dbReference>
<dbReference type="GO" id="GO:0008168">
    <property type="term" value="F:methyltransferase activity"/>
    <property type="evidence" value="ECO:0007669"/>
    <property type="project" value="UniProtKB-KW"/>
</dbReference>
<evidence type="ECO:0000259" key="4">
    <source>
        <dbReference type="SMART" id="SM00363"/>
    </source>
</evidence>
<dbReference type="EMBL" id="ASRX01000039">
    <property type="protein sequence ID" value="EYF04066.1"/>
    <property type="molecule type" value="Genomic_DNA"/>
</dbReference>
<reference evidence="5 6" key="1">
    <citation type="submission" date="2013-05" db="EMBL/GenBank/DDBJ databases">
        <title>Genome assembly of Chondromyces apiculatus DSM 436.</title>
        <authorList>
            <person name="Sharma G."/>
            <person name="Khatri I."/>
            <person name="Kaur C."/>
            <person name="Mayilraj S."/>
            <person name="Subramanian S."/>
        </authorList>
    </citation>
    <scope>NUCLEOTIDE SEQUENCE [LARGE SCALE GENOMIC DNA]</scope>
    <source>
        <strain evidence="5 6">DSM 436</strain>
    </source>
</reference>
<dbReference type="Pfam" id="PF01479">
    <property type="entry name" value="S4"/>
    <property type="match status" value="1"/>
</dbReference>
<dbReference type="Gene3D" id="3.10.290.10">
    <property type="entry name" value="RNA-binding S4 domain"/>
    <property type="match status" value="1"/>
</dbReference>
<dbReference type="InterPro" id="IPR047048">
    <property type="entry name" value="TlyA"/>
</dbReference>
<evidence type="ECO:0000256" key="1">
    <source>
        <dbReference type="ARBA" id="ARBA00022884"/>
    </source>
</evidence>
<dbReference type="InterPro" id="IPR029063">
    <property type="entry name" value="SAM-dependent_MTases_sf"/>
</dbReference>
<dbReference type="Gene3D" id="3.40.50.150">
    <property type="entry name" value="Vaccinia Virus protein VP39"/>
    <property type="match status" value="1"/>
</dbReference>
<comment type="similarity">
    <text evidence="2">Belongs to the TlyA family.</text>
</comment>
<dbReference type="SUPFAM" id="SSF53335">
    <property type="entry name" value="S-adenosyl-L-methionine-dependent methyltransferases"/>
    <property type="match status" value="1"/>
</dbReference>
<dbReference type="InterPro" id="IPR002942">
    <property type="entry name" value="S4_RNA-bd"/>
</dbReference>
<name>A0A017T680_9BACT</name>
<dbReference type="AlphaFoldDB" id="A0A017T680"/>
<sequence length="257" mass="27412">MTRARADALLVSRGLVPSRTQAQALIMAGRITAGGQRVEKPGALLPDDADLAVTPGPRFVSRGGDKLDHAVEAFTARGLTVRGKVCLDVGASTGGFTDCLLQRGAARVVAVDVGYGQLAQSLRSDPRVDVRERVNARDLRPEDLGEPIDLVVVDASFIGIGKLIEPIARLLQPDRELVALIKPQFEAGRRAAARARGVIRDEATRLEAVATARHDVEAAGFQVIAEEDSALRGPKGNLERFLYARRTPAARTAGDRG</sequence>
<keyword evidence="1 3" id="KW-0694">RNA-binding</keyword>
<gene>
    <name evidence="5" type="ORF">CAP_4940</name>
</gene>